<proteinExistence type="inferred from homology"/>
<feature type="domain" description="Multidrug resistance protein MdtA-like barrel-sandwich hybrid" evidence="3">
    <location>
        <begin position="74"/>
        <end position="213"/>
    </location>
</feature>
<dbReference type="InterPro" id="IPR058625">
    <property type="entry name" value="MdtA-like_BSH"/>
</dbReference>
<dbReference type="OrthoDB" id="9806939at2"/>
<dbReference type="Gene3D" id="2.40.30.170">
    <property type="match status" value="1"/>
</dbReference>
<dbReference type="Gene3D" id="1.10.287.470">
    <property type="entry name" value="Helix hairpin bin"/>
    <property type="match status" value="1"/>
</dbReference>
<evidence type="ECO:0000259" key="3">
    <source>
        <dbReference type="Pfam" id="PF25917"/>
    </source>
</evidence>
<gene>
    <name evidence="5" type="primary">mdtA_2</name>
    <name evidence="5" type="ORF">Pan14r_05060</name>
</gene>
<evidence type="ECO:0000313" key="5">
    <source>
        <dbReference type="EMBL" id="TWT68262.1"/>
    </source>
</evidence>
<dbReference type="PANTHER" id="PTHR30469">
    <property type="entry name" value="MULTIDRUG RESISTANCE PROTEIN MDTA"/>
    <property type="match status" value="1"/>
</dbReference>
<name>A0A5C5Y4G0_9PLAN</name>
<dbReference type="Gene3D" id="2.40.50.100">
    <property type="match status" value="1"/>
</dbReference>
<comment type="similarity">
    <text evidence="1">Belongs to the membrane fusion protein (MFP) (TC 8.A.1) family.</text>
</comment>
<dbReference type="RefSeq" id="WP_146438223.1">
    <property type="nucleotide sequence ID" value="NZ_SJPL01000001.1"/>
</dbReference>
<keyword evidence="6" id="KW-1185">Reference proteome</keyword>
<evidence type="ECO:0000259" key="4">
    <source>
        <dbReference type="Pfam" id="PF25954"/>
    </source>
</evidence>
<dbReference type="InterPro" id="IPR006143">
    <property type="entry name" value="RND_pump_MFP"/>
</dbReference>
<dbReference type="Proteomes" id="UP000317238">
    <property type="component" value="Unassembled WGS sequence"/>
</dbReference>
<keyword evidence="2" id="KW-0175">Coiled coil</keyword>
<dbReference type="NCBIfam" id="TIGR01730">
    <property type="entry name" value="RND_mfp"/>
    <property type="match status" value="1"/>
</dbReference>
<dbReference type="InterPro" id="IPR058792">
    <property type="entry name" value="Beta-barrel_RND_2"/>
</dbReference>
<accession>A0A5C5Y4G0</accession>
<dbReference type="Pfam" id="PF25917">
    <property type="entry name" value="BSH_RND"/>
    <property type="match status" value="1"/>
</dbReference>
<dbReference type="GO" id="GO:1990281">
    <property type="term" value="C:efflux pump complex"/>
    <property type="evidence" value="ECO:0007669"/>
    <property type="project" value="TreeGrafter"/>
</dbReference>
<dbReference type="SUPFAM" id="SSF111369">
    <property type="entry name" value="HlyD-like secretion proteins"/>
    <property type="match status" value="1"/>
</dbReference>
<evidence type="ECO:0000313" key="6">
    <source>
        <dbReference type="Proteomes" id="UP000317238"/>
    </source>
</evidence>
<organism evidence="5 6">
    <name type="scientific">Crateriforma conspicua</name>
    <dbReference type="NCBI Taxonomy" id="2527996"/>
    <lineage>
        <taxon>Bacteria</taxon>
        <taxon>Pseudomonadati</taxon>
        <taxon>Planctomycetota</taxon>
        <taxon>Planctomycetia</taxon>
        <taxon>Planctomycetales</taxon>
        <taxon>Planctomycetaceae</taxon>
        <taxon>Crateriforma</taxon>
    </lineage>
</organism>
<reference evidence="5 6" key="1">
    <citation type="submission" date="2019-02" db="EMBL/GenBank/DDBJ databases">
        <title>Deep-cultivation of Planctomycetes and their phenomic and genomic characterization uncovers novel biology.</title>
        <authorList>
            <person name="Wiegand S."/>
            <person name="Jogler M."/>
            <person name="Boedeker C."/>
            <person name="Pinto D."/>
            <person name="Vollmers J."/>
            <person name="Rivas-Marin E."/>
            <person name="Kohn T."/>
            <person name="Peeters S.H."/>
            <person name="Heuer A."/>
            <person name="Rast P."/>
            <person name="Oberbeckmann S."/>
            <person name="Bunk B."/>
            <person name="Jeske O."/>
            <person name="Meyerdierks A."/>
            <person name="Storesund J.E."/>
            <person name="Kallscheuer N."/>
            <person name="Luecker S."/>
            <person name="Lage O.M."/>
            <person name="Pohl T."/>
            <person name="Merkel B.J."/>
            <person name="Hornburger P."/>
            <person name="Mueller R.-W."/>
            <person name="Bruemmer F."/>
            <person name="Labrenz M."/>
            <person name="Spormann A.M."/>
            <person name="Op Den Camp H."/>
            <person name="Overmann J."/>
            <person name="Amann R."/>
            <person name="Jetten M.S.M."/>
            <person name="Mascher T."/>
            <person name="Medema M.H."/>
            <person name="Devos D.P."/>
            <person name="Kaster A.-K."/>
            <person name="Ovreas L."/>
            <person name="Rohde M."/>
            <person name="Galperin M.Y."/>
            <person name="Jogler C."/>
        </authorList>
    </citation>
    <scope>NUCLEOTIDE SEQUENCE [LARGE SCALE GENOMIC DNA]</scope>
    <source>
        <strain evidence="5 6">Pan14r</strain>
    </source>
</reference>
<sequence>MKPDNSNRTSLYRRRRPSSVQWVASVGMIMSAAMIGDSGRAAAQTRSAPPSVPLVFDGFTEPAQDVLVSGVDLGRLTAIHVRMGDRVSKGDLLAQLDDQLQESALRISQAQADITGEIRMAVAEQRLQQLKTESLRKLAADGMARPEELQRAEADLEAAKARVEIAQEQQRLRRLQVQRDQIELNRRKVLAPCDGRIARVMHAAGEYLTPADAVIFRLIATDTLDAVFNVPVEHIHHVQMGQTVSVFLRSQGKTVDGTVDRISPAIDGESGTVQVKVLLDNRDETFLAGDRCTLQLTPQRTARTTTGARNSVTRVSRIHWQPVAPEAVAQ</sequence>
<dbReference type="EMBL" id="SJPL01000001">
    <property type="protein sequence ID" value="TWT68262.1"/>
    <property type="molecule type" value="Genomic_DNA"/>
</dbReference>
<evidence type="ECO:0000256" key="2">
    <source>
        <dbReference type="SAM" id="Coils"/>
    </source>
</evidence>
<dbReference type="PANTHER" id="PTHR30469:SF15">
    <property type="entry name" value="HLYD FAMILY OF SECRETION PROTEINS"/>
    <property type="match status" value="1"/>
</dbReference>
<feature type="domain" description="CusB-like beta-barrel" evidence="4">
    <location>
        <begin position="228"/>
        <end position="299"/>
    </location>
</feature>
<dbReference type="GO" id="GO:0015562">
    <property type="term" value="F:efflux transmembrane transporter activity"/>
    <property type="evidence" value="ECO:0007669"/>
    <property type="project" value="TreeGrafter"/>
</dbReference>
<comment type="caution">
    <text evidence="5">The sequence shown here is derived from an EMBL/GenBank/DDBJ whole genome shotgun (WGS) entry which is preliminary data.</text>
</comment>
<dbReference type="AlphaFoldDB" id="A0A5C5Y4G0"/>
<dbReference type="Pfam" id="PF25954">
    <property type="entry name" value="Beta-barrel_RND_2"/>
    <property type="match status" value="1"/>
</dbReference>
<feature type="coiled-coil region" evidence="2">
    <location>
        <begin position="149"/>
        <end position="185"/>
    </location>
</feature>
<protein>
    <submittedName>
        <fullName evidence="5">Multidrug resistance protein MdtA</fullName>
    </submittedName>
</protein>
<evidence type="ECO:0000256" key="1">
    <source>
        <dbReference type="ARBA" id="ARBA00009477"/>
    </source>
</evidence>